<proteinExistence type="predicted"/>
<sequence length="291" mass="32403">MIVITTPTGQIGQEVLNLISSSSEDIRAIMRDPSRLPQRLIKRVEIIQGSHDDIDVLTHSLKGAESLLWLVPPNPRSDNPMSHYLDFTRPACEAIKQQGIKHVVGISSLGHAFGKNAGLLSPAFAMDELIMSTGVSYRSLLMPFFMENLLHQVQAIKNQGTFFMANSSDRILATCATHDIASMAARLLLDQSWTGQDSIPVVGPDDLSPEDMAQIMSHVLERPIRYHQVPRTEYVETMMQYGMSEAWATGLIDMVAAQDQGIYDTESRIAQRTSTSFMEWCEKVLKPAILM</sequence>
<dbReference type="InterPro" id="IPR051604">
    <property type="entry name" value="Ergot_Alk_Oxidoreductase"/>
</dbReference>
<reference evidence="2 3" key="1">
    <citation type="submission" date="2016-05" db="EMBL/GenBank/DDBJ databases">
        <title>Paenibacillus sp. 1ZS3-15 nov., isolated from the rhizosphere soil.</title>
        <authorList>
            <person name="Zhang X.X."/>
            <person name="Zhang J."/>
        </authorList>
    </citation>
    <scope>NUCLEOTIDE SEQUENCE [LARGE SCALE GENOMIC DNA]</scope>
    <source>
        <strain evidence="2 3">1ZS3-15</strain>
    </source>
</reference>
<gene>
    <name evidence="2" type="ORF">A8708_07795</name>
</gene>
<evidence type="ECO:0000313" key="3">
    <source>
        <dbReference type="Proteomes" id="UP000078454"/>
    </source>
</evidence>
<accession>A0A198A6N0</accession>
<feature type="domain" description="NmrA-like" evidence="1">
    <location>
        <begin position="2"/>
        <end position="269"/>
    </location>
</feature>
<dbReference type="SUPFAM" id="SSF51735">
    <property type="entry name" value="NAD(P)-binding Rossmann-fold domains"/>
    <property type="match status" value="1"/>
</dbReference>
<dbReference type="InterPro" id="IPR036291">
    <property type="entry name" value="NAD(P)-bd_dom_sf"/>
</dbReference>
<comment type="caution">
    <text evidence="2">The sequence shown here is derived from an EMBL/GenBank/DDBJ whole genome shotgun (WGS) entry which is preliminary data.</text>
</comment>
<dbReference type="PANTHER" id="PTHR43162">
    <property type="match status" value="1"/>
</dbReference>
<dbReference type="STRING" id="1850517.A8708_07795"/>
<dbReference type="PANTHER" id="PTHR43162:SF1">
    <property type="entry name" value="PRESTALK A DIFFERENTIATION PROTEIN A"/>
    <property type="match status" value="1"/>
</dbReference>
<dbReference type="Pfam" id="PF05368">
    <property type="entry name" value="NmrA"/>
    <property type="match status" value="1"/>
</dbReference>
<dbReference type="Gene3D" id="3.40.50.720">
    <property type="entry name" value="NAD(P)-binding Rossmann-like Domain"/>
    <property type="match status" value="1"/>
</dbReference>
<name>A0A198A6N0_9BACL</name>
<dbReference type="InterPro" id="IPR008030">
    <property type="entry name" value="NmrA-like"/>
</dbReference>
<dbReference type="EMBL" id="LYPB01000074">
    <property type="protein sequence ID" value="OAS16760.1"/>
    <property type="molecule type" value="Genomic_DNA"/>
</dbReference>
<dbReference type="RefSeq" id="WP_068666945.1">
    <property type="nucleotide sequence ID" value="NZ_LYPB01000074.1"/>
</dbReference>
<dbReference type="OrthoDB" id="7352262at2"/>
<protein>
    <submittedName>
        <fullName evidence="2">NmrA family transcriptional regulator</fullName>
    </submittedName>
</protein>
<dbReference type="Proteomes" id="UP000078454">
    <property type="component" value="Unassembled WGS sequence"/>
</dbReference>
<evidence type="ECO:0000259" key="1">
    <source>
        <dbReference type="Pfam" id="PF05368"/>
    </source>
</evidence>
<keyword evidence="3" id="KW-1185">Reference proteome</keyword>
<dbReference type="AlphaFoldDB" id="A0A198A6N0"/>
<organism evidence="2 3">
    <name type="scientific">Paenibacillus oryzisoli</name>
    <dbReference type="NCBI Taxonomy" id="1850517"/>
    <lineage>
        <taxon>Bacteria</taxon>
        <taxon>Bacillati</taxon>
        <taxon>Bacillota</taxon>
        <taxon>Bacilli</taxon>
        <taxon>Bacillales</taxon>
        <taxon>Paenibacillaceae</taxon>
        <taxon>Paenibacillus</taxon>
    </lineage>
</organism>
<dbReference type="Gene3D" id="3.90.25.10">
    <property type="entry name" value="UDP-galactose 4-epimerase, domain 1"/>
    <property type="match status" value="1"/>
</dbReference>
<evidence type="ECO:0000313" key="2">
    <source>
        <dbReference type="EMBL" id="OAS16760.1"/>
    </source>
</evidence>